<dbReference type="OMA" id="LVEFHAY"/>
<dbReference type="InterPro" id="IPR051809">
    <property type="entry name" value="Plant_receptor-like_S/T_kinase"/>
</dbReference>
<evidence type="ECO:0000256" key="7">
    <source>
        <dbReference type="ARBA" id="ARBA00022679"/>
    </source>
</evidence>
<comment type="catalytic activity">
    <reaction evidence="19">
        <text>L-seryl-[protein] + ATP = O-phospho-L-seryl-[protein] + ADP + H(+)</text>
        <dbReference type="Rhea" id="RHEA:17989"/>
        <dbReference type="Rhea" id="RHEA-COMP:9863"/>
        <dbReference type="Rhea" id="RHEA-COMP:11604"/>
        <dbReference type="ChEBI" id="CHEBI:15378"/>
        <dbReference type="ChEBI" id="CHEBI:29999"/>
        <dbReference type="ChEBI" id="CHEBI:30616"/>
        <dbReference type="ChEBI" id="CHEBI:83421"/>
        <dbReference type="ChEBI" id="CHEBI:456216"/>
        <dbReference type="EC" id="2.7.11.1"/>
    </reaction>
</comment>
<evidence type="ECO:0000256" key="11">
    <source>
        <dbReference type="ARBA" id="ARBA00022741"/>
    </source>
</evidence>
<dbReference type="Proteomes" id="UP000026962">
    <property type="component" value="Chromosome 11"/>
</dbReference>
<dbReference type="InterPro" id="IPR055414">
    <property type="entry name" value="LRR_R13L4/SHOC2-like"/>
</dbReference>
<dbReference type="PANTHER" id="PTHR27008">
    <property type="entry name" value="OS04G0122200 PROTEIN"/>
    <property type="match status" value="1"/>
</dbReference>
<keyword evidence="23" id="KW-1185">Reference proteome</keyword>
<dbReference type="PROSITE" id="PS50011">
    <property type="entry name" value="PROTEIN_KINASE_DOM"/>
    <property type="match status" value="1"/>
</dbReference>
<dbReference type="InterPro" id="IPR000719">
    <property type="entry name" value="Prot_kinase_dom"/>
</dbReference>
<evidence type="ECO:0000256" key="8">
    <source>
        <dbReference type="ARBA" id="ARBA00022692"/>
    </source>
</evidence>
<keyword evidence="15 20" id="KW-0472">Membrane</keyword>
<dbReference type="GO" id="GO:0005524">
    <property type="term" value="F:ATP binding"/>
    <property type="evidence" value="ECO:0007669"/>
    <property type="project" value="UniProtKB-KW"/>
</dbReference>
<dbReference type="InterPro" id="IPR003591">
    <property type="entry name" value="Leu-rich_rpt_typical-subtyp"/>
</dbReference>
<dbReference type="Gene3D" id="1.10.510.10">
    <property type="entry name" value="Transferase(Phosphotransferase) domain 1"/>
    <property type="match status" value="1"/>
</dbReference>
<dbReference type="HOGENOM" id="CLU_000288_22_0_1"/>
<evidence type="ECO:0000256" key="20">
    <source>
        <dbReference type="SAM" id="Phobius"/>
    </source>
</evidence>
<dbReference type="AlphaFoldDB" id="A0A0E0MGF6"/>
<evidence type="ECO:0000313" key="22">
    <source>
        <dbReference type="EnsemblPlants" id="OPUNC11G14330.1"/>
    </source>
</evidence>
<dbReference type="Pfam" id="PF00069">
    <property type="entry name" value="Pkinase"/>
    <property type="match status" value="1"/>
</dbReference>
<sequence length="747" mass="81154">MLSGTIPTNAFATLPQLEQLFLDHNKFHGYFPVSLANASNLSVIQIGANFLSGVVPPEIGRLRNLKWLTLAETLIEAKDPQDWKFITALTNCSQLEHLLLGSCQFGGQLPDSLSNLSTSLINLQVYSNKISGSLPKDIGNLINLRTLSLHKNYFTGILPSSLTRLASLNAFSARSNRIGGEIPLNIGNLTELTKFILNGNAFSGRIPSTLGNLSKLLALDLASNHFTGSVPSELFSIPTLSIILNLYSSNLEGPIPQEIGNLKNLVEFNAESNKLSGEILASIGECELLQNVYLDNNLLNGTIPPSLSLLKGLTAVDLSNNNLSGHIPKFLGNFTTLYYLNLSFNSFIGEVPKCGVFENASAISIQGNDKLCGGVPDLHLPPCPSELRRRMHKSSLVPIVVSLTATTVVLSMICAFFSCRKSTTKIPLITSMQGHPLISYPQLARATDGFSNTNLLGSGTFGTVFMPKMVKVLKLQTPGALKSFTAECEALRNLRHRNLVKIITACSSIDNTGNDFKAIVLDFMPNGNLEGWLHPDKSDQTEHRYLNLLERVSILLDVAYALDYLHWNGPTPVVHCDLKSSNVLLDADMVAHVGDFGLAKILVEGSSMFKQSTSSMGFRGTIEYGAGNMVSTNGDIYSYGILVLEAVTGKKPAGSEFRQGLSLREYVKFGLQDDVMGIVDVHLSMDLTNGLPTENDATYKRKAECIVLLLKLGMSCSQELPSSRSSTGDIVRELLAIKESLSSEHRT</sequence>
<proteinExistence type="predicted"/>
<keyword evidence="11" id="KW-0547">Nucleotide-binding</keyword>
<feature type="transmembrane region" description="Helical" evidence="20">
    <location>
        <begin position="396"/>
        <end position="418"/>
    </location>
</feature>
<keyword evidence="13" id="KW-0067">ATP-binding</keyword>
<dbReference type="Gramene" id="OPUNC11G14330.1">
    <property type="protein sequence ID" value="OPUNC11G14330.1"/>
    <property type="gene ID" value="OPUNC11G14330"/>
</dbReference>
<evidence type="ECO:0000256" key="16">
    <source>
        <dbReference type="ARBA" id="ARBA00023170"/>
    </source>
</evidence>
<keyword evidence="10" id="KW-0677">Repeat</keyword>
<keyword evidence="9" id="KW-0732">Signal</keyword>
<evidence type="ECO:0000256" key="14">
    <source>
        <dbReference type="ARBA" id="ARBA00022989"/>
    </source>
</evidence>
<dbReference type="Pfam" id="PF23598">
    <property type="entry name" value="LRR_14"/>
    <property type="match status" value="1"/>
</dbReference>
<dbReference type="SMART" id="SM00220">
    <property type="entry name" value="S_TKc"/>
    <property type="match status" value="1"/>
</dbReference>
<dbReference type="SMART" id="SM00369">
    <property type="entry name" value="LRR_TYP"/>
    <property type="match status" value="4"/>
</dbReference>
<dbReference type="GO" id="GO:0004674">
    <property type="term" value="F:protein serine/threonine kinase activity"/>
    <property type="evidence" value="ECO:0007669"/>
    <property type="project" value="UniProtKB-KW"/>
</dbReference>
<evidence type="ECO:0000256" key="15">
    <source>
        <dbReference type="ARBA" id="ARBA00023136"/>
    </source>
</evidence>
<evidence type="ECO:0000256" key="1">
    <source>
        <dbReference type="ARBA" id="ARBA00004162"/>
    </source>
</evidence>
<evidence type="ECO:0000256" key="12">
    <source>
        <dbReference type="ARBA" id="ARBA00022777"/>
    </source>
</evidence>
<keyword evidence="7" id="KW-0808">Transferase</keyword>
<dbReference type="EC" id="2.7.11.1" evidence="2"/>
<evidence type="ECO:0000256" key="6">
    <source>
        <dbReference type="ARBA" id="ARBA00022614"/>
    </source>
</evidence>
<organism evidence="22">
    <name type="scientific">Oryza punctata</name>
    <name type="common">Red rice</name>
    <dbReference type="NCBI Taxonomy" id="4537"/>
    <lineage>
        <taxon>Eukaryota</taxon>
        <taxon>Viridiplantae</taxon>
        <taxon>Streptophyta</taxon>
        <taxon>Embryophyta</taxon>
        <taxon>Tracheophyta</taxon>
        <taxon>Spermatophyta</taxon>
        <taxon>Magnoliopsida</taxon>
        <taxon>Liliopsida</taxon>
        <taxon>Poales</taxon>
        <taxon>Poaceae</taxon>
        <taxon>BOP clade</taxon>
        <taxon>Oryzoideae</taxon>
        <taxon>Oryzeae</taxon>
        <taxon>Oryzinae</taxon>
        <taxon>Oryza</taxon>
    </lineage>
</organism>
<evidence type="ECO:0000259" key="21">
    <source>
        <dbReference type="PROSITE" id="PS50011"/>
    </source>
</evidence>
<evidence type="ECO:0000256" key="9">
    <source>
        <dbReference type="ARBA" id="ARBA00022729"/>
    </source>
</evidence>
<accession>A0A0E0MGF6</accession>
<evidence type="ECO:0000256" key="10">
    <source>
        <dbReference type="ARBA" id="ARBA00022737"/>
    </source>
</evidence>
<keyword evidence="5" id="KW-0597">Phosphoprotein</keyword>
<comment type="subcellular location">
    <subcellularLocation>
        <location evidence="1">Cell membrane</location>
        <topology evidence="1">Single-pass membrane protein</topology>
    </subcellularLocation>
</comment>
<dbReference type="PANTHER" id="PTHR27008:SF476">
    <property type="entry name" value="OS11G0569800 PROTEIN"/>
    <property type="match status" value="1"/>
</dbReference>
<keyword evidence="3" id="KW-1003">Cell membrane</keyword>
<dbReference type="FunFam" id="3.80.10.10:FF:000288">
    <property type="entry name" value="LRR receptor-like serine/threonine-protein kinase EFR"/>
    <property type="match status" value="1"/>
</dbReference>
<dbReference type="InterPro" id="IPR011009">
    <property type="entry name" value="Kinase-like_dom_sf"/>
</dbReference>
<comment type="catalytic activity">
    <reaction evidence="18">
        <text>L-threonyl-[protein] + ATP = O-phospho-L-threonyl-[protein] + ADP + H(+)</text>
        <dbReference type="Rhea" id="RHEA:46608"/>
        <dbReference type="Rhea" id="RHEA-COMP:11060"/>
        <dbReference type="Rhea" id="RHEA-COMP:11605"/>
        <dbReference type="ChEBI" id="CHEBI:15378"/>
        <dbReference type="ChEBI" id="CHEBI:30013"/>
        <dbReference type="ChEBI" id="CHEBI:30616"/>
        <dbReference type="ChEBI" id="CHEBI:61977"/>
        <dbReference type="ChEBI" id="CHEBI:456216"/>
        <dbReference type="EC" id="2.7.11.1"/>
    </reaction>
</comment>
<keyword evidence="17" id="KW-0325">Glycoprotein</keyword>
<dbReference type="EnsemblPlants" id="OPUNC11G14330.1">
    <property type="protein sequence ID" value="OPUNC11G14330.1"/>
    <property type="gene ID" value="OPUNC11G14330"/>
</dbReference>
<keyword evidence="12" id="KW-0418">Kinase</keyword>
<keyword evidence="6" id="KW-0433">Leucine-rich repeat</keyword>
<evidence type="ECO:0000313" key="23">
    <source>
        <dbReference type="Proteomes" id="UP000026962"/>
    </source>
</evidence>
<keyword evidence="14 20" id="KW-1133">Transmembrane helix</keyword>
<dbReference type="InterPro" id="IPR001611">
    <property type="entry name" value="Leu-rich_rpt"/>
</dbReference>
<evidence type="ECO:0000256" key="5">
    <source>
        <dbReference type="ARBA" id="ARBA00022553"/>
    </source>
</evidence>
<evidence type="ECO:0000256" key="18">
    <source>
        <dbReference type="ARBA" id="ARBA00047899"/>
    </source>
</evidence>
<evidence type="ECO:0000256" key="3">
    <source>
        <dbReference type="ARBA" id="ARBA00022475"/>
    </source>
</evidence>
<evidence type="ECO:0000256" key="4">
    <source>
        <dbReference type="ARBA" id="ARBA00022527"/>
    </source>
</evidence>
<dbReference type="STRING" id="4537.A0A0E0MGF6"/>
<dbReference type="GO" id="GO:0005886">
    <property type="term" value="C:plasma membrane"/>
    <property type="evidence" value="ECO:0007669"/>
    <property type="project" value="UniProtKB-SubCell"/>
</dbReference>
<feature type="domain" description="Protein kinase" evidence="21">
    <location>
        <begin position="450"/>
        <end position="747"/>
    </location>
</feature>
<keyword evidence="4" id="KW-0723">Serine/threonine-protein kinase</keyword>
<dbReference type="Gene3D" id="3.80.10.10">
    <property type="entry name" value="Ribonuclease Inhibitor"/>
    <property type="match status" value="2"/>
</dbReference>
<evidence type="ECO:0000256" key="19">
    <source>
        <dbReference type="ARBA" id="ARBA00048679"/>
    </source>
</evidence>
<reference evidence="22" key="1">
    <citation type="submission" date="2015-04" db="UniProtKB">
        <authorList>
            <consortium name="EnsemblPlants"/>
        </authorList>
    </citation>
    <scope>IDENTIFICATION</scope>
</reference>
<dbReference type="SUPFAM" id="SSF56112">
    <property type="entry name" value="Protein kinase-like (PK-like)"/>
    <property type="match status" value="1"/>
</dbReference>
<keyword evidence="16" id="KW-0675">Receptor</keyword>
<name>A0A0E0MGF6_ORYPU</name>
<protein>
    <recommendedName>
        <fullName evidence="2">non-specific serine/threonine protein kinase</fullName>
        <ecNumber evidence="2">2.7.11.1</ecNumber>
    </recommendedName>
</protein>
<reference evidence="22" key="2">
    <citation type="submission" date="2018-05" db="EMBL/GenBank/DDBJ databases">
        <title>OpunRS2 (Oryza punctata Reference Sequence Version 2).</title>
        <authorList>
            <person name="Zhang J."/>
            <person name="Kudrna D."/>
            <person name="Lee S."/>
            <person name="Talag J."/>
            <person name="Welchert J."/>
            <person name="Wing R.A."/>
        </authorList>
    </citation>
    <scope>NUCLEOTIDE SEQUENCE [LARGE SCALE GENOMIC DNA]</scope>
</reference>
<dbReference type="SUPFAM" id="SSF52047">
    <property type="entry name" value="RNI-like"/>
    <property type="match status" value="1"/>
</dbReference>
<keyword evidence="8 20" id="KW-0812">Transmembrane</keyword>
<dbReference type="PROSITE" id="PS00108">
    <property type="entry name" value="PROTEIN_KINASE_ST"/>
    <property type="match status" value="1"/>
</dbReference>
<dbReference type="Gene3D" id="3.30.200.20">
    <property type="entry name" value="Phosphorylase Kinase, domain 1"/>
    <property type="match status" value="1"/>
</dbReference>
<evidence type="ECO:0000256" key="2">
    <source>
        <dbReference type="ARBA" id="ARBA00012513"/>
    </source>
</evidence>
<dbReference type="InterPro" id="IPR008271">
    <property type="entry name" value="Ser/Thr_kinase_AS"/>
</dbReference>
<dbReference type="InterPro" id="IPR032675">
    <property type="entry name" value="LRR_dom_sf"/>
</dbReference>
<evidence type="ECO:0000256" key="13">
    <source>
        <dbReference type="ARBA" id="ARBA00022840"/>
    </source>
</evidence>
<dbReference type="Pfam" id="PF00560">
    <property type="entry name" value="LRR_1"/>
    <property type="match status" value="1"/>
</dbReference>
<dbReference type="FunFam" id="1.10.510.10:FF:000358">
    <property type="entry name" value="Putative leucine-rich repeat receptor-like serine/threonine-protein kinase"/>
    <property type="match status" value="1"/>
</dbReference>
<evidence type="ECO:0000256" key="17">
    <source>
        <dbReference type="ARBA" id="ARBA00023180"/>
    </source>
</evidence>